<feature type="signal peptide" evidence="1">
    <location>
        <begin position="1"/>
        <end position="22"/>
    </location>
</feature>
<evidence type="ECO:0000256" key="1">
    <source>
        <dbReference type="SAM" id="SignalP"/>
    </source>
</evidence>
<keyword evidence="3" id="KW-1185">Reference proteome</keyword>
<proteinExistence type="predicted"/>
<reference evidence="2 3" key="1">
    <citation type="submission" date="2019-07" db="EMBL/GenBank/DDBJ databases">
        <title>Genome sequencing of 100 strains of the haloalkaliphilic chemolithoautotrophic sulfur-oxidizing bacterium Thioalkalivibrio.</title>
        <authorList>
            <person name="Muyzer G."/>
        </authorList>
    </citation>
    <scope>NUCLEOTIDE SEQUENCE [LARGE SCALE GENOMIC DNA]</scope>
    <source>
        <strain evidence="2 3">ASO4-4</strain>
    </source>
</reference>
<accession>A0A562QWD1</accession>
<dbReference type="Proteomes" id="UP000318307">
    <property type="component" value="Unassembled WGS sequence"/>
</dbReference>
<gene>
    <name evidence="2" type="ORF">LZ24_03466</name>
</gene>
<name>A0A562QWD1_9BACT</name>
<organism evidence="2 3">
    <name type="scientific">Desulfobotulus alkaliphilus</name>
    <dbReference type="NCBI Taxonomy" id="622671"/>
    <lineage>
        <taxon>Bacteria</taxon>
        <taxon>Pseudomonadati</taxon>
        <taxon>Thermodesulfobacteriota</taxon>
        <taxon>Desulfobacteria</taxon>
        <taxon>Desulfobacterales</taxon>
        <taxon>Desulfobacteraceae</taxon>
        <taxon>Desulfobotulus</taxon>
    </lineage>
</organism>
<keyword evidence="1" id="KW-0732">Signal</keyword>
<evidence type="ECO:0000313" key="2">
    <source>
        <dbReference type="EMBL" id="TWI61099.1"/>
    </source>
</evidence>
<dbReference type="EMBL" id="VLLC01000077">
    <property type="protein sequence ID" value="TWI61099.1"/>
    <property type="molecule type" value="Genomic_DNA"/>
</dbReference>
<feature type="chain" id="PRO_5021888712" evidence="1">
    <location>
        <begin position="23"/>
        <end position="75"/>
    </location>
</feature>
<evidence type="ECO:0000313" key="3">
    <source>
        <dbReference type="Proteomes" id="UP000318307"/>
    </source>
</evidence>
<protein>
    <submittedName>
        <fullName evidence="2">Uncharacterized protein</fullName>
    </submittedName>
</protein>
<sequence length="75" mass="8368">MLKKTILLVAALLCFSCASAEARRLHHERWYQDQWCDIHEGKTEVRLADGTRADCVTTTIGHPLVLAAKSCLEAT</sequence>
<dbReference type="OrthoDB" id="5457266at2"/>
<dbReference type="AlphaFoldDB" id="A0A562QWD1"/>
<dbReference type="RefSeq" id="WP_144686887.1">
    <property type="nucleotide sequence ID" value="NZ_VLLC01000077.1"/>
</dbReference>
<comment type="caution">
    <text evidence="2">The sequence shown here is derived from an EMBL/GenBank/DDBJ whole genome shotgun (WGS) entry which is preliminary data.</text>
</comment>